<keyword evidence="2" id="KW-1185">Reference proteome</keyword>
<feature type="region of interest" description="Disordered" evidence="1">
    <location>
        <begin position="33"/>
        <end position="92"/>
    </location>
</feature>
<evidence type="ECO:0000256" key="1">
    <source>
        <dbReference type="SAM" id="MobiDB-lite"/>
    </source>
</evidence>
<dbReference type="WBParaSite" id="nRc.2.0.1.t43894-RA">
    <property type="protein sequence ID" value="nRc.2.0.1.t43894-RA"/>
    <property type="gene ID" value="nRc.2.0.1.g43894"/>
</dbReference>
<sequence>MSRACGFNCSVGRGVVFRRVVDVVVEIEAVPKREDEEPEFEVRSADVRPNDNKDEEKAEEEEEEEIENGSVSAEVAAEAETDGGPNWKLGRGVADDCNTGKADNIRMGFWVLEILAFSILSALPDFVENDSLDIDDSLEENGDIPGGLEAESRKQEITLLAVLRPKSIFCVGTGSSRPDNGCQASQYLVGSTMMFPRFVFDELTDFSIDDCGCFSVGQSPRLHQYRTKFGAFVVGD</sequence>
<proteinExistence type="predicted"/>
<accession>A0A915KZL1</accession>
<feature type="compositionally biased region" description="Basic and acidic residues" evidence="1">
    <location>
        <begin position="33"/>
        <end position="56"/>
    </location>
</feature>
<name>A0A915KZL1_ROMCU</name>
<evidence type="ECO:0000313" key="3">
    <source>
        <dbReference type="WBParaSite" id="nRc.2.0.1.t43894-RA"/>
    </source>
</evidence>
<dbReference type="Proteomes" id="UP000887565">
    <property type="component" value="Unplaced"/>
</dbReference>
<protein>
    <submittedName>
        <fullName evidence="3">Uncharacterized protein</fullName>
    </submittedName>
</protein>
<evidence type="ECO:0000313" key="2">
    <source>
        <dbReference type="Proteomes" id="UP000887565"/>
    </source>
</evidence>
<organism evidence="2 3">
    <name type="scientific">Romanomermis culicivorax</name>
    <name type="common">Nematode worm</name>
    <dbReference type="NCBI Taxonomy" id="13658"/>
    <lineage>
        <taxon>Eukaryota</taxon>
        <taxon>Metazoa</taxon>
        <taxon>Ecdysozoa</taxon>
        <taxon>Nematoda</taxon>
        <taxon>Enoplea</taxon>
        <taxon>Dorylaimia</taxon>
        <taxon>Mermithida</taxon>
        <taxon>Mermithoidea</taxon>
        <taxon>Mermithidae</taxon>
        <taxon>Romanomermis</taxon>
    </lineage>
</organism>
<dbReference type="AlphaFoldDB" id="A0A915KZL1"/>
<feature type="compositionally biased region" description="Acidic residues" evidence="1">
    <location>
        <begin position="57"/>
        <end position="67"/>
    </location>
</feature>
<reference evidence="3" key="1">
    <citation type="submission" date="2022-11" db="UniProtKB">
        <authorList>
            <consortium name="WormBaseParasite"/>
        </authorList>
    </citation>
    <scope>IDENTIFICATION</scope>
</reference>